<comment type="caution">
    <text evidence="1">The sequence shown here is derived from an EMBL/GenBank/DDBJ whole genome shotgun (WGS) entry which is preliminary data.</text>
</comment>
<accession>A0A5S3QIF9</accession>
<protein>
    <submittedName>
        <fullName evidence="1">Uncharacterized protein</fullName>
    </submittedName>
</protein>
<gene>
    <name evidence="1" type="ORF">FFL34_05970</name>
</gene>
<evidence type="ECO:0000313" key="1">
    <source>
        <dbReference type="EMBL" id="TMN21710.1"/>
    </source>
</evidence>
<dbReference type="AlphaFoldDB" id="A0A5S3QIF9"/>
<evidence type="ECO:0000313" key="2">
    <source>
        <dbReference type="Proteomes" id="UP000306980"/>
    </source>
</evidence>
<sequence>MAMIDIEGRGADKMFDRCQDMLDENEQRLQIEDRKLDWRQVKRRIPLLLKQFLQNFNIFVWTLEERKGILYI</sequence>
<dbReference type="Proteomes" id="UP000306980">
    <property type="component" value="Unassembled WGS sequence"/>
</dbReference>
<name>A0A5S3QIF9_9BACI</name>
<dbReference type="EMBL" id="VCIA01000001">
    <property type="protein sequence ID" value="TMN21710.1"/>
    <property type="molecule type" value="Genomic_DNA"/>
</dbReference>
<reference evidence="1 2" key="1">
    <citation type="submission" date="2019-05" db="EMBL/GenBank/DDBJ databases">
        <title>Genomic analysis of Lentibacillus sp. NKC220-2.</title>
        <authorList>
            <person name="Oh Y.J."/>
        </authorList>
    </citation>
    <scope>NUCLEOTIDE SEQUENCE [LARGE SCALE GENOMIC DNA]</scope>
    <source>
        <strain evidence="1 2">NKC220-2</strain>
    </source>
</reference>
<proteinExistence type="predicted"/>
<organism evidence="1 2">
    <name type="scientific">Lentibacillus cibarius</name>
    <dbReference type="NCBI Taxonomy" id="2583219"/>
    <lineage>
        <taxon>Bacteria</taxon>
        <taxon>Bacillati</taxon>
        <taxon>Bacillota</taxon>
        <taxon>Bacilli</taxon>
        <taxon>Bacillales</taxon>
        <taxon>Bacillaceae</taxon>
        <taxon>Lentibacillus</taxon>
    </lineage>
</organism>
<dbReference type="RefSeq" id="WP_138602381.1">
    <property type="nucleotide sequence ID" value="NZ_VCIA01000001.1"/>
</dbReference>